<sequence>MEDPSYIVYKDFVRLSDYQYNPSTIAILKDFVYVVFYNEILSISVLQEIGDKIKEKPTNEDRIHLSMPKTYFMPELPEDWLRAASDTFENNFRYFQRYTSTSIKDSNSLKRLKPSSWLNDEVMEEYCKLITKACPNVYITSSFALESTNLQMKRFINKDNYTKLLNSIAIIPINEDNNHWTFACVWLETETLLLIEYYDSFSRSAPTWWSLPPALKRWIENTFPPTIEKKILQEISSQQSNGSDCGLFALMGLRMRAEGWPVFNQKRADEIMPQARHRVFAEIIAGHLNPTLEDMKNYNAIVSGEITFPDSPIMRSVSYSVETGHAGNEIINLLSPETESFKIDSENGVIEDVQSSTLDAMKTDVVRNTHHPMLDSMEMDGERDSMEDIHQPPIDSVEINGERDSTEDVFGFILKDIEGNDEGNRGNMLSPKPKMVAVESENHVIESHPSNVPNLVEAAGQGSPDLLKESQNHEQKLELELENEPSDTSLKSQNPEVASGRSFQTPTPTEDIKGKESATQGVISENIAQKHSSSFVPIRDVANLPSGSGPYQDDGQQSDVAPKKKRQKKEDSESLKQALLAADNFASQKALVDNLRAAIIAYRSRDQEQRDHDSLATLWSNIRPEEVTPQTIFQRYKRLNFARRWFEAKTRLPHHRREQVAGLKRILNLRGTFEEQEKEFKAAGIYARRCSFWVELIGQLPFLNDVCHEVAVCACGESTSELERFTDANRKKYFERILFRIQHEPNDIMEKIREAGPLYKALIEGRLPNYQLVLEDDGPLDGMTFAELVSLEPNSRYAVDVPV</sequence>
<accession>A0A9X0DII4</accession>
<protein>
    <recommendedName>
        <fullName evidence="5">Ubiquitin-like protease family profile domain-containing protein</fullName>
    </recommendedName>
</protein>
<keyword evidence="2" id="KW-0645">Protease</keyword>
<dbReference type="Gene3D" id="3.40.395.10">
    <property type="entry name" value="Adenoviral Proteinase, Chain A"/>
    <property type="match status" value="1"/>
</dbReference>
<dbReference type="GO" id="GO:0006508">
    <property type="term" value="P:proteolysis"/>
    <property type="evidence" value="ECO:0007669"/>
    <property type="project" value="UniProtKB-KW"/>
</dbReference>
<dbReference type="EMBL" id="JAPEIS010000011">
    <property type="protein sequence ID" value="KAJ8062043.1"/>
    <property type="molecule type" value="Genomic_DNA"/>
</dbReference>
<evidence type="ECO:0000256" key="1">
    <source>
        <dbReference type="ARBA" id="ARBA00005234"/>
    </source>
</evidence>
<proteinExistence type="inferred from homology"/>
<feature type="region of interest" description="Disordered" evidence="4">
    <location>
        <begin position="534"/>
        <end position="572"/>
    </location>
</feature>
<comment type="similarity">
    <text evidence="1">Belongs to the peptidase C48 family.</text>
</comment>
<feature type="compositionally biased region" description="Polar residues" evidence="4">
    <location>
        <begin position="486"/>
        <end position="508"/>
    </location>
</feature>
<organism evidence="6 7">
    <name type="scientific">Sclerotinia nivalis</name>
    <dbReference type="NCBI Taxonomy" id="352851"/>
    <lineage>
        <taxon>Eukaryota</taxon>
        <taxon>Fungi</taxon>
        <taxon>Dikarya</taxon>
        <taxon>Ascomycota</taxon>
        <taxon>Pezizomycotina</taxon>
        <taxon>Leotiomycetes</taxon>
        <taxon>Helotiales</taxon>
        <taxon>Sclerotiniaceae</taxon>
        <taxon>Sclerotinia</taxon>
    </lineage>
</organism>
<dbReference type="GO" id="GO:0019783">
    <property type="term" value="F:ubiquitin-like protein peptidase activity"/>
    <property type="evidence" value="ECO:0007669"/>
    <property type="project" value="UniProtKB-ARBA"/>
</dbReference>
<evidence type="ECO:0000313" key="7">
    <source>
        <dbReference type="Proteomes" id="UP001152300"/>
    </source>
</evidence>
<feature type="region of interest" description="Disordered" evidence="4">
    <location>
        <begin position="479"/>
        <end position="519"/>
    </location>
</feature>
<dbReference type="SUPFAM" id="SSF54001">
    <property type="entry name" value="Cysteine proteinases"/>
    <property type="match status" value="1"/>
</dbReference>
<dbReference type="GO" id="GO:0008234">
    <property type="term" value="F:cysteine-type peptidase activity"/>
    <property type="evidence" value="ECO:0007669"/>
    <property type="project" value="InterPro"/>
</dbReference>
<dbReference type="InterPro" id="IPR003653">
    <property type="entry name" value="Peptidase_C48_C"/>
</dbReference>
<name>A0A9X0DII4_9HELO</name>
<dbReference type="InterPro" id="IPR038765">
    <property type="entry name" value="Papain-like_cys_pep_sf"/>
</dbReference>
<dbReference type="AlphaFoldDB" id="A0A9X0DII4"/>
<dbReference type="OrthoDB" id="3502606at2759"/>
<evidence type="ECO:0000256" key="2">
    <source>
        <dbReference type="ARBA" id="ARBA00022670"/>
    </source>
</evidence>
<evidence type="ECO:0000313" key="6">
    <source>
        <dbReference type="EMBL" id="KAJ8062043.1"/>
    </source>
</evidence>
<reference evidence="6" key="1">
    <citation type="submission" date="2022-11" db="EMBL/GenBank/DDBJ databases">
        <title>Genome Resource of Sclerotinia nivalis Strain SnTB1, a Plant Pathogen Isolated from American Ginseng.</title>
        <authorList>
            <person name="Fan S."/>
        </authorList>
    </citation>
    <scope>NUCLEOTIDE SEQUENCE</scope>
    <source>
        <strain evidence="6">SnTB1</strain>
    </source>
</reference>
<gene>
    <name evidence="6" type="ORF">OCU04_009823</name>
</gene>
<keyword evidence="3" id="KW-0378">Hydrolase</keyword>
<dbReference type="Pfam" id="PF02902">
    <property type="entry name" value="Peptidase_C48"/>
    <property type="match status" value="1"/>
</dbReference>
<keyword evidence="7" id="KW-1185">Reference proteome</keyword>
<feature type="domain" description="Ubiquitin-like protease family profile" evidence="5">
    <location>
        <begin position="99"/>
        <end position="256"/>
    </location>
</feature>
<evidence type="ECO:0000256" key="3">
    <source>
        <dbReference type="ARBA" id="ARBA00022801"/>
    </source>
</evidence>
<evidence type="ECO:0000259" key="5">
    <source>
        <dbReference type="PROSITE" id="PS50600"/>
    </source>
</evidence>
<dbReference type="PROSITE" id="PS50600">
    <property type="entry name" value="ULP_PROTEASE"/>
    <property type="match status" value="1"/>
</dbReference>
<evidence type="ECO:0000256" key="4">
    <source>
        <dbReference type="SAM" id="MobiDB-lite"/>
    </source>
</evidence>
<dbReference type="Proteomes" id="UP001152300">
    <property type="component" value="Unassembled WGS sequence"/>
</dbReference>
<comment type="caution">
    <text evidence="6">The sequence shown here is derived from an EMBL/GenBank/DDBJ whole genome shotgun (WGS) entry which is preliminary data.</text>
</comment>